<comment type="caution">
    <text evidence="2">The sequence shown here is derived from an EMBL/GenBank/DDBJ whole genome shotgun (WGS) entry which is preliminary data.</text>
</comment>
<dbReference type="AlphaFoldDB" id="A0A9D7XSR8"/>
<organism evidence="2 3">
    <name type="scientific">Candidatus Opimibacter skivensis</name>
    <dbReference type="NCBI Taxonomy" id="2982028"/>
    <lineage>
        <taxon>Bacteria</taxon>
        <taxon>Pseudomonadati</taxon>
        <taxon>Bacteroidota</taxon>
        <taxon>Saprospiria</taxon>
        <taxon>Saprospirales</taxon>
        <taxon>Saprospiraceae</taxon>
        <taxon>Candidatus Opimibacter</taxon>
    </lineage>
</organism>
<proteinExistence type="predicted"/>
<evidence type="ECO:0000313" key="2">
    <source>
        <dbReference type="EMBL" id="MBK9981987.1"/>
    </source>
</evidence>
<keyword evidence="1" id="KW-0812">Transmembrane</keyword>
<dbReference type="EMBL" id="JADKGY010000001">
    <property type="protein sequence ID" value="MBK9981987.1"/>
    <property type="molecule type" value="Genomic_DNA"/>
</dbReference>
<keyword evidence="1" id="KW-0472">Membrane</keyword>
<dbReference type="Gene3D" id="2.60.120.560">
    <property type="entry name" value="Exo-inulinase, domain 1"/>
    <property type="match status" value="1"/>
</dbReference>
<evidence type="ECO:0000313" key="3">
    <source>
        <dbReference type="Proteomes" id="UP000808337"/>
    </source>
</evidence>
<sequence>MKERFISLFSTYFLNLLIVHFCVALAAQGNALFSDDFSDNHNNWIVNGKKVSISKETGYFIDNTSKENFISLQTIASHPDKDFHISMTIKSEWMDDYDSKYVIGEFGPGFRNCGVFFGASDEKNGYSVALTNKGVLKITKWTNGLPQQLAYKSDATEGSMFSDHTFDIISENGRWKILNVNIPAQPFMGNKIGVYVEAKEKWQFRKLEYYEKDKTPGFHTLVFPTDDFIQRMSEIMCEANDKYVNVVGEPIENRDNIYRYKKTVPGFPKTGIYTRMTDEIKLSELGLDKYVELIGESTPFDNADAALDYFDEAKKAINKSKSDCSIPTEMNNDIARKGFSEEGFVDYQFWANIPYNPASVLLTVTPVGGTDGIHDRYYIVEFHCVMAYN</sequence>
<feature type="transmembrane region" description="Helical" evidence="1">
    <location>
        <begin position="12"/>
        <end position="33"/>
    </location>
</feature>
<protein>
    <submittedName>
        <fullName evidence="2">Uncharacterized protein</fullName>
    </submittedName>
</protein>
<dbReference type="Proteomes" id="UP000808337">
    <property type="component" value="Unassembled WGS sequence"/>
</dbReference>
<gene>
    <name evidence="2" type="ORF">IPP15_06095</name>
</gene>
<name>A0A9D7XSR8_9BACT</name>
<keyword evidence="1" id="KW-1133">Transmembrane helix</keyword>
<reference evidence="2 3" key="1">
    <citation type="submission" date="2020-10" db="EMBL/GenBank/DDBJ databases">
        <title>Connecting structure to function with the recovery of over 1000 high-quality activated sludge metagenome-assembled genomes encoding full-length rRNA genes using long-read sequencing.</title>
        <authorList>
            <person name="Singleton C.M."/>
            <person name="Petriglieri F."/>
            <person name="Kristensen J.M."/>
            <person name="Kirkegaard R.H."/>
            <person name="Michaelsen T.Y."/>
            <person name="Andersen M.H."/>
            <person name="Karst S.M."/>
            <person name="Dueholm M.S."/>
            <person name="Nielsen P.H."/>
            <person name="Albertsen M."/>
        </authorList>
    </citation>
    <scope>NUCLEOTIDE SEQUENCE [LARGE SCALE GENOMIC DNA]</scope>
    <source>
        <strain evidence="2">Ribe_18-Q3-R11-54_MAXAC.273</strain>
    </source>
</reference>
<evidence type="ECO:0000256" key="1">
    <source>
        <dbReference type="SAM" id="Phobius"/>
    </source>
</evidence>
<accession>A0A9D7XSR8</accession>